<feature type="domain" description="DUF659" evidence="7">
    <location>
        <begin position="81"/>
        <end position="224"/>
    </location>
</feature>
<accession>V5G1D0</accession>
<feature type="compositionally biased region" description="Polar residues" evidence="6">
    <location>
        <begin position="1"/>
        <end position="14"/>
    </location>
</feature>
<protein>
    <recommendedName>
        <fullName evidence="7">DUF659 domain-containing protein</fullName>
    </recommendedName>
</protein>
<evidence type="ECO:0000256" key="4">
    <source>
        <dbReference type="ARBA" id="ARBA00022833"/>
    </source>
</evidence>
<dbReference type="InterPro" id="IPR007021">
    <property type="entry name" value="DUF659"/>
</dbReference>
<organism evidence="8">
    <name type="scientific">Anoplophora glabripennis</name>
    <name type="common">Asian longhorn beetle</name>
    <name type="synonym">Anoplophora nobilis</name>
    <dbReference type="NCBI Taxonomy" id="217634"/>
    <lineage>
        <taxon>Eukaryota</taxon>
        <taxon>Metazoa</taxon>
        <taxon>Ecdysozoa</taxon>
        <taxon>Arthropoda</taxon>
        <taxon>Hexapoda</taxon>
        <taxon>Insecta</taxon>
        <taxon>Pterygota</taxon>
        <taxon>Neoptera</taxon>
        <taxon>Endopterygota</taxon>
        <taxon>Coleoptera</taxon>
        <taxon>Polyphaga</taxon>
        <taxon>Cucujiformia</taxon>
        <taxon>Chrysomeloidea</taxon>
        <taxon>Cerambycidae</taxon>
        <taxon>Lamiinae</taxon>
        <taxon>Lamiini</taxon>
        <taxon>Anoplophora</taxon>
    </lineage>
</organism>
<dbReference type="Pfam" id="PF04937">
    <property type="entry name" value="DUF659"/>
    <property type="match status" value="1"/>
</dbReference>
<reference evidence="8" key="1">
    <citation type="submission" date="2013-07" db="EMBL/GenBank/DDBJ databases">
        <title>Midgut Transcriptome Profiling of Anoplphora glabripennis, a Lignocellulose Degrading, Wood-Boring Cerambycid.</title>
        <authorList>
            <person name="Scully E.D."/>
            <person name="Hoover K."/>
            <person name="Carlson J.E."/>
            <person name="Tien M."/>
            <person name="Geib S.M."/>
        </authorList>
    </citation>
    <scope>NUCLEOTIDE SEQUENCE</scope>
</reference>
<keyword evidence="2" id="KW-0479">Metal-binding</keyword>
<feature type="non-terminal residue" evidence="8">
    <location>
        <position position="450"/>
    </location>
</feature>
<dbReference type="GO" id="GO:0005634">
    <property type="term" value="C:nucleus"/>
    <property type="evidence" value="ECO:0007669"/>
    <property type="project" value="UniProtKB-SubCell"/>
</dbReference>
<keyword evidence="4" id="KW-0862">Zinc</keyword>
<dbReference type="PANTHER" id="PTHR46481:SF10">
    <property type="entry name" value="ZINC FINGER BED DOMAIN-CONTAINING PROTEIN 39"/>
    <property type="match status" value="1"/>
</dbReference>
<dbReference type="GO" id="GO:0008270">
    <property type="term" value="F:zinc ion binding"/>
    <property type="evidence" value="ECO:0007669"/>
    <property type="project" value="UniProtKB-KW"/>
</dbReference>
<dbReference type="InterPro" id="IPR052035">
    <property type="entry name" value="ZnF_BED_domain_contain"/>
</dbReference>
<evidence type="ECO:0000259" key="7">
    <source>
        <dbReference type="Pfam" id="PF04937"/>
    </source>
</evidence>
<comment type="subcellular location">
    <subcellularLocation>
        <location evidence="1">Nucleus</location>
    </subcellularLocation>
</comment>
<name>V5G1D0_ANOGL</name>
<feature type="region of interest" description="Disordered" evidence="6">
    <location>
        <begin position="1"/>
        <end position="20"/>
    </location>
</feature>
<keyword evidence="5" id="KW-0539">Nucleus</keyword>
<keyword evidence="3" id="KW-0863">Zinc-finger</keyword>
<sequence>MANSSATISKTGDVNQKKSSRLKNKHVASFIDRVSCEEEDRISNALAQFFFGCNIPFAAIESIHFQELIKALRPAYCDMIPSRKLLSTTMLDAAYDEVIHDVKTTLNSESVCLIDGWKNTNSNTKTVVCLLHNADGSKAFLNAWDLSGISETGEKLAEIITESLDIAKQMYDTSIYCTVSDSASAMEKMGHLLSHKIWHSNCSSHTANLLAKDIVNKDLTKNVTLVLKEFKNCVFEKQILEMGGHRIKLPCETRWCTYRDSYKSLLNNLTFMKQITAKASDGNRKVKTEVAKLIFDDHFLEQLQESVKFFDPICELINVCQKADCSVADATELWLNLRIPLKFRKTFNANLESRRKMPLNIYALAAFYLHPYYNSNKLSVDQKKDVHHFLLKNLDNDGIEDLDNFKCRKGIFSILLQKDVKKPLVFWRMAKPMHPNLSSLAIKLLQIPAS</sequence>
<evidence type="ECO:0000256" key="3">
    <source>
        <dbReference type="ARBA" id="ARBA00022771"/>
    </source>
</evidence>
<evidence type="ECO:0000256" key="6">
    <source>
        <dbReference type="SAM" id="MobiDB-lite"/>
    </source>
</evidence>
<dbReference type="InterPro" id="IPR012337">
    <property type="entry name" value="RNaseH-like_sf"/>
</dbReference>
<dbReference type="EMBL" id="GALX01004646">
    <property type="protein sequence ID" value="JAB63820.1"/>
    <property type="molecule type" value="Transcribed_RNA"/>
</dbReference>
<evidence type="ECO:0000256" key="1">
    <source>
        <dbReference type="ARBA" id="ARBA00004123"/>
    </source>
</evidence>
<dbReference type="PANTHER" id="PTHR46481">
    <property type="entry name" value="ZINC FINGER BED DOMAIN-CONTAINING PROTEIN 4"/>
    <property type="match status" value="1"/>
</dbReference>
<evidence type="ECO:0000313" key="8">
    <source>
        <dbReference type="EMBL" id="JAB63820.1"/>
    </source>
</evidence>
<proteinExistence type="predicted"/>
<evidence type="ECO:0000256" key="5">
    <source>
        <dbReference type="ARBA" id="ARBA00023242"/>
    </source>
</evidence>
<dbReference type="SUPFAM" id="SSF53098">
    <property type="entry name" value="Ribonuclease H-like"/>
    <property type="match status" value="1"/>
</dbReference>
<evidence type="ECO:0000256" key="2">
    <source>
        <dbReference type="ARBA" id="ARBA00022723"/>
    </source>
</evidence>
<dbReference type="AlphaFoldDB" id="V5G1D0"/>